<organism evidence="2 3">
    <name type="scientific">Sphingomonas immobilis</name>
    <dbReference type="NCBI Taxonomy" id="3063997"/>
    <lineage>
        <taxon>Bacteria</taxon>
        <taxon>Pseudomonadati</taxon>
        <taxon>Pseudomonadota</taxon>
        <taxon>Alphaproteobacteria</taxon>
        <taxon>Sphingomonadales</taxon>
        <taxon>Sphingomonadaceae</taxon>
        <taxon>Sphingomonas</taxon>
    </lineage>
</organism>
<keyword evidence="1" id="KW-0732">Signal</keyword>
<feature type="chain" id="PRO_5045723562" description="Aspartyl protease" evidence="1">
    <location>
        <begin position="19"/>
        <end position="276"/>
    </location>
</feature>
<keyword evidence="3" id="KW-1185">Reference proteome</keyword>
<evidence type="ECO:0000256" key="1">
    <source>
        <dbReference type="SAM" id="SignalP"/>
    </source>
</evidence>
<dbReference type="Proteomes" id="UP001176468">
    <property type="component" value="Unassembled WGS sequence"/>
</dbReference>
<dbReference type="RefSeq" id="WP_304560139.1">
    <property type="nucleotide sequence ID" value="NZ_JAUQSZ010000002.1"/>
</dbReference>
<dbReference type="EMBL" id="JAUQSZ010000002">
    <property type="protein sequence ID" value="MDO7841703.1"/>
    <property type="molecule type" value="Genomic_DNA"/>
</dbReference>
<name>A0ABT8ZVV1_9SPHN</name>
<comment type="caution">
    <text evidence="2">The sequence shown here is derived from an EMBL/GenBank/DDBJ whole genome shotgun (WGS) entry which is preliminary data.</text>
</comment>
<proteinExistence type="predicted"/>
<evidence type="ECO:0000313" key="3">
    <source>
        <dbReference type="Proteomes" id="UP001176468"/>
    </source>
</evidence>
<evidence type="ECO:0000313" key="2">
    <source>
        <dbReference type="EMBL" id="MDO7841703.1"/>
    </source>
</evidence>
<accession>A0ABT8ZVV1</accession>
<reference evidence="2" key="1">
    <citation type="submission" date="2023-07" db="EMBL/GenBank/DDBJ databases">
        <authorList>
            <person name="Kim M.K."/>
        </authorList>
    </citation>
    <scope>NUCLEOTIDE SEQUENCE</scope>
    <source>
        <strain evidence="2">CA1-15</strain>
    </source>
</reference>
<protein>
    <recommendedName>
        <fullName evidence="4">Aspartyl protease</fullName>
    </recommendedName>
</protein>
<feature type="signal peptide" evidence="1">
    <location>
        <begin position="1"/>
        <end position="18"/>
    </location>
</feature>
<sequence>MPRLAILALLLASAPAGASGLPTGTIELFQSESRVLVMMRVGDGELVPMVFDTGSDGHSFDRLLIAQNRLKRVGETIEHDGTTGKRRTLPVYAIPDATIGGLHVGRIDGAGLDYDRSDAMGIISSEMFAGHLVALELGANRARILPKGTGTTPTAPATPYQGGLPAVSVTMPDGSTLAANLDTGFDGPISLPVAMMGKVPLMAPAKVVGRFKSINTEGEVYGGQVRGTIAIGPLVLKDPEVTFLGEATNIGLPLMRKLTIMLDPAEKRGWVLSRLP</sequence>
<gene>
    <name evidence="2" type="ORF">Q5H94_05145</name>
</gene>
<evidence type="ECO:0008006" key="4">
    <source>
        <dbReference type="Google" id="ProtNLM"/>
    </source>
</evidence>